<dbReference type="InterPro" id="IPR002068">
    <property type="entry name" value="A-crystallin/Hsp20_dom"/>
</dbReference>
<name>A0A6B0RXA1_9CETA</name>
<comment type="caution">
    <text evidence="14">The sequence shown here is derived from an EMBL/GenBank/DDBJ whole genome shotgun (WGS) entry which is preliminary data.</text>
</comment>
<evidence type="ECO:0000256" key="9">
    <source>
        <dbReference type="ARBA" id="ARBA00079209"/>
    </source>
</evidence>
<evidence type="ECO:0000256" key="10">
    <source>
        <dbReference type="PROSITE-ProRule" id="PRU00285"/>
    </source>
</evidence>
<dbReference type="InterPro" id="IPR037885">
    <property type="entry name" value="ACD_HspB7"/>
</dbReference>
<keyword evidence="6" id="KW-0539">Nucleus</keyword>
<sequence>MEKALSMFSEDFGGFMRPHSEPLAFPGKRSGPRGEGGHVGRDHPLPLRLQRQVLPLQPRAAAGADVAGQTDVARTGRPSGDSAGLGVSYTHTPPPQPLLGKAPPPWCRRWAARALPTARAGGPGNIKTLGDAYEFAVDVSDFSPEDIIVTTSNNHIEVRAEKLAADGTVMNTFAHKCQLPEDVDPTSVTSALREDGSLTIRARRQPPTEHVQQTFRTEIKI</sequence>
<evidence type="ECO:0000256" key="8">
    <source>
        <dbReference type="ARBA" id="ARBA00073532"/>
    </source>
</evidence>
<keyword evidence="5" id="KW-0143">Chaperone</keyword>
<dbReference type="PANTHER" id="PTHR46907">
    <property type="entry name" value="HEAT SHOCK PROTEIN BETA-7-RELATED"/>
    <property type="match status" value="1"/>
</dbReference>
<evidence type="ECO:0000259" key="13">
    <source>
        <dbReference type="PROSITE" id="PS01031"/>
    </source>
</evidence>
<keyword evidence="15" id="KW-1185">Reference proteome</keyword>
<dbReference type="FunFam" id="2.60.40.790:FF:000020">
    <property type="entry name" value="heat shock protein beta-7 isoform X1"/>
    <property type="match status" value="1"/>
</dbReference>
<comment type="similarity">
    <text evidence="10 11">Belongs to the small heat shock protein (HSP20) family.</text>
</comment>
<evidence type="ECO:0000256" key="2">
    <source>
        <dbReference type="ARBA" id="ARBA00004496"/>
    </source>
</evidence>
<dbReference type="InterPro" id="IPR008978">
    <property type="entry name" value="HSP20-like_chaperone"/>
</dbReference>
<protein>
    <recommendedName>
        <fullName evidence="8">Heat shock protein beta-7</fullName>
    </recommendedName>
    <alternativeName>
        <fullName evidence="9">Cardiovascular heat shock protein</fullName>
    </alternativeName>
</protein>
<dbReference type="PRINTS" id="PR00299">
    <property type="entry name" value="ACRYSTALLIN"/>
</dbReference>
<reference evidence="14" key="1">
    <citation type="submission" date="2019-10" db="EMBL/GenBank/DDBJ databases">
        <title>The sequence and de novo assembly of the wild yak genome.</title>
        <authorList>
            <person name="Liu Y."/>
        </authorList>
    </citation>
    <scope>NUCLEOTIDE SEQUENCE [LARGE SCALE GENOMIC DNA]</scope>
    <source>
        <strain evidence="14">WY2019</strain>
    </source>
</reference>
<evidence type="ECO:0000256" key="5">
    <source>
        <dbReference type="ARBA" id="ARBA00023186"/>
    </source>
</evidence>
<evidence type="ECO:0000256" key="4">
    <source>
        <dbReference type="ARBA" id="ARBA00023016"/>
    </source>
</evidence>
<dbReference type="AlphaFoldDB" id="A0A6B0RXA1"/>
<evidence type="ECO:0000256" key="6">
    <source>
        <dbReference type="ARBA" id="ARBA00023242"/>
    </source>
</evidence>
<evidence type="ECO:0000256" key="11">
    <source>
        <dbReference type="RuleBase" id="RU003616"/>
    </source>
</evidence>
<dbReference type="CDD" id="cd06479">
    <property type="entry name" value="ACD_HspB7_like"/>
    <property type="match status" value="1"/>
</dbReference>
<evidence type="ECO:0000313" key="14">
    <source>
        <dbReference type="EMBL" id="MXQ93821.1"/>
    </source>
</evidence>
<evidence type="ECO:0000256" key="12">
    <source>
        <dbReference type="SAM" id="MobiDB-lite"/>
    </source>
</evidence>
<keyword evidence="3" id="KW-0963">Cytoplasm</keyword>
<organism evidence="14 15">
    <name type="scientific">Bos mutus</name>
    <name type="common">wild yak</name>
    <dbReference type="NCBI Taxonomy" id="72004"/>
    <lineage>
        <taxon>Eukaryota</taxon>
        <taxon>Metazoa</taxon>
        <taxon>Chordata</taxon>
        <taxon>Craniata</taxon>
        <taxon>Vertebrata</taxon>
        <taxon>Euteleostomi</taxon>
        <taxon>Mammalia</taxon>
        <taxon>Eutheria</taxon>
        <taxon>Laurasiatheria</taxon>
        <taxon>Artiodactyla</taxon>
        <taxon>Ruminantia</taxon>
        <taxon>Pecora</taxon>
        <taxon>Bovidae</taxon>
        <taxon>Bovinae</taxon>
        <taxon>Bos</taxon>
    </lineage>
</organism>
<dbReference type="PANTHER" id="PTHR46907:SF2">
    <property type="entry name" value="HEAT SHOCK PROTEIN BETA-7"/>
    <property type="match status" value="1"/>
</dbReference>
<comment type="subunit">
    <text evidence="7">Interacts with C-terminal domain of actin-binding protein 280.</text>
</comment>
<evidence type="ECO:0000313" key="15">
    <source>
        <dbReference type="Proteomes" id="UP000322234"/>
    </source>
</evidence>
<dbReference type="PROSITE" id="PS01031">
    <property type="entry name" value="SHSP"/>
    <property type="match status" value="1"/>
</dbReference>
<dbReference type="SUPFAM" id="SSF49764">
    <property type="entry name" value="HSP20-like chaperones"/>
    <property type="match status" value="1"/>
</dbReference>
<dbReference type="Proteomes" id="UP000322234">
    <property type="component" value="Unassembled WGS sequence"/>
</dbReference>
<evidence type="ECO:0000256" key="3">
    <source>
        <dbReference type="ARBA" id="ARBA00022490"/>
    </source>
</evidence>
<proteinExistence type="inferred from homology"/>
<keyword evidence="4" id="KW-0346">Stress response</keyword>
<accession>A0A6B0RXA1</accession>
<dbReference type="Pfam" id="PF00011">
    <property type="entry name" value="HSP20"/>
    <property type="match status" value="1"/>
</dbReference>
<gene>
    <name evidence="14" type="ORF">E5288_WYG016893</name>
</gene>
<feature type="region of interest" description="Disordered" evidence="12">
    <location>
        <begin position="60"/>
        <end position="87"/>
    </location>
</feature>
<dbReference type="GO" id="GO:0005737">
    <property type="term" value="C:cytoplasm"/>
    <property type="evidence" value="ECO:0007669"/>
    <property type="project" value="UniProtKB-SubCell"/>
</dbReference>
<evidence type="ECO:0000256" key="7">
    <source>
        <dbReference type="ARBA" id="ARBA00063305"/>
    </source>
</evidence>
<dbReference type="GO" id="GO:0015030">
    <property type="term" value="C:Cajal body"/>
    <property type="evidence" value="ECO:0007669"/>
    <property type="project" value="UniProtKB-SubCell"/>
</dbReference>
<feature type="region of interest" description="Disordered" evidence="12">
    <location>
        <begin position="17"/>
        <end position="41"/>
    </location>
</feature>
<comment type="subcellular location">
    <subcellularLocation>
        <location evidence="2">Cytoplasm</location>
    </subcellularLocation>
    <subcellularLocation>
        <location evidence="1">Nucleus</location>
        <location evidence="1">Cajal body</location>
    </subcellularLocation>
</comment>
<dbReference type="GO" id="GO:0007507">
    <property type="term" value="P:heart development"/>
    <property type="evidence" value="ECO:0007669"/>
    <property type="project" value="InterPro"/>
</dbReference>
<dbReference type="Gene3D" id="2.60.40.790">
    <property type="match status" value="1"/>
</dbReference>
<evidence type="ECO:0000256" key="1">
    <source>
        <dbReference type="ARBA" id="ARBA00004408"/>
    </source>
</evidence>
<dbReference type="InterPro" id="IPR001436">
    <property type="entry name" value="Alpha-crystallin/sHSP_animal"/>
</dbReference>
<feature type="domain" description="SHSP" evidence="13">
    <location>
        <begin position="115"/>
        <end position="221"/>
    </location>
</feature>
<dbReference type="EMBL" id="VBQZ03000098">
    <property type="protein sequence ID" value="MXQ93821.1"/>
    <property type="molecule type" value="Genomic_DNA"/>
</dbReference>